<name>A0A9P6GHU3_9PLEO</name>
<sequence>MEGPKSAYMRVRRGRELEKGNSQRREKRDVKAVGGTREWMGTRERRSRAQTIARHAGPTTPSQSIRPLLITGTLLRSIPVLLEDESSVRGLPDQQSHARLFFPMAHAAAALYVRCTAQELPGPILQVRPSHHIMSPPSSANNRLVSAQLRRGLAHIYGAVPRRDDGASDPQPFCICLSSSVTRPLPTALCAATASTCSPSRPRRWPSAVHVKRAPGVAGPSDGALEHGIWAAGREQTWVEEAHRPVNGDGWRRAQQGSPRDNISVEEQRPRALVSVVFVVVAVAPTEPEKWPYV</sequence>
<evidence type="ECO:0000313" key="3">
    <source>
        <dbReference type="Proteomes" id="UP000756921"/>
    </source>
</evidence>
<feature type="compositionally biased region" description="Basic and acidic residues" evidence="1">
    <location>
        <begin position="14"/>
        <end position="31"/>
    </location>
</feature>
<gene>
    <name evidence="2" type="ORF">PMIN01_05797</name>
</gene>
<reference evidence="2" key="1">
    <citation type="journal article" date="2020" name="Mol. Plant Microbe Interact.">
        <title>Genome Sequence of the Biocontrol Agent Coniothyrium minitans strain Conio (IMI 134523).</title>
        <authorList>
            <person name="Patel D."/>
            <person name="Shittu T.A."/>
            <person name="Baroncelli R."/>
            <person name="Muthumeenakshi S."/>
            <person name="Osborne T.H."/>
            <person name="Janganan T.K."/>
            <person name="Sreenivasaprasad S."/>
        </authorList>
    </citation>
    <scope>NUCLEOTIDE SEQUENCE</scope>
    <source>
        <strain evidence="2">Conio</strain>
    </source>
</reference>
<keyword evidence="3" id="KW-1185">Reference proteome</keyword>
<organism evidence="2 3">
    <name type="scientific">Paraphaeosphaeria minitans</name>
    <dbReference type="NCBI Taxonomy" id="565426"/>
    <lineage>
        <taxon>Eukaryota</taxon>
        <taxon>Fungi</taxon>
        <taxon>Dikarya</taxon>
        <taxon>Ascomycota</taxon>
        <taxon>Pezizomycotina</taxon>
        <taxon>Dothideomycetes</taxon>
        <taxon>Pleosporomycetidae</taxon>
        <taxon>Pleosporales</taxon>
        <taxon>Massarineae</taxon>
        <taxon>Didymosphaeriaceae</taxon>
        <taxon>Paraphaeosphaeria</taxon>
    </lineage>
</organism>
<proteinExistence type="predicted"/>
<feature type="region of interest" description="Disordered" evidence="1">
    <location>
        <begin position="1"/>
        <end position="35"/>
    </location>
</feature>
<comment type="caution">
    <text evidence="2">The sequence shown here is derived from an EMBL/GenBank/DDBJ whole genome shotgun (WGS) entry which is preliminary data.</text>
</comment>
<evidence type="ECO:0000256" key="1">
    <source>
        <dbReference type="SAM" id="MobiDB-lite"/>
    </source>
</evidence>
<dbReference type="AlphaFoldDB" id="A0A9P6GHU3"/>
<dbReference type="EMBL" id="WJXW01000005">
    <property type="protein sequence ID" value="KAF9735882.1"/>
    <property type="molecule type" value="Genomic_DNA"/>
</dbReference>
<evidence type="ECO:0000313" key="2">
    <source>
        <dbReference type="EMBL" id="KAF9735882.1"/>
    </source>
</evidence>
<accession>A0A9P6GHU3</accession>
<dbReference type="Proteomes" id="UP000756921">
    <property type="component" value="Unassembled WGS sequence"/>
</dbReference>
<protein>
    <submittedName>
        <fullName evidence="2">Uncharacterized protein</fullName>
    </submittedName>
</protein>